<evidence type="ECO:0000313" key="2">
    <source>
        <dbReference type="Proteomes" id="UP000239002"/>
    </source>
</evidence>
<protein>
    <recommendedName>
        <fullName evidence="3">GTPase</fullName>
    </recommendedName>
</protein>
<sequence length="131" mass="15206">MKSQLIFVYNANSGKLNAWLDSAHKIISPKTYECRLCDLTYGIFKENAEWARFRESVTNTYPSIELKFLHIDEFEKEYASKWLPKYEYPCILLKTPETDSGFEIFMSAGEMNEITTTPDLINALESKMKAI</sequence>
<evidence type="ECO:0000313" key="1">
    <source>
        <dbReference type="EMBL" id="PPK96907.1"/>
    </source>
</evidence>
<dbReference type="EMBL" id="PTJE01000001">
    <property type="protein sequence ID" value="PPK96907.1"/>
    <property type="molecule type" value="Genomic_DNA"/>
</dbReference>
<gene>
    <name evidence="1" type="ORF">LY01_00732</name>
</gene>
<dbReference type="OrthoDB" id="572467at2"/>
<proteinExistence type="predicted"/>
<dbReference type="AlphaFoldDB" id="A0A2S6IRN6"/>
<reference evidence="1 2" key="1">
    <citation type="submission" date="2018-02" db="EMBL/GenBank/DDBJ databases">
        <title>Genomic Encyclopedia of Archaeal and Bacterial Type Strains, Phase II (KMG-II): from individual species to whole genera.</title>
        <authorList>
            <person name="Goeker M."/>
        </authorList>
    </citation>
    <scope>NUCLEOTIDE SEQUENCE [LARGE SCALE GENOMIC DNA]</scope>
    <source>
        <strain evidence="1 2">DSM 16809</strain>
    </source>
</reference>
<organism evidence="1 2">
    <name type="scientific">Nonlabens xylanidelens</name>
    <dbReference type="NCBI Taxonomy" id="191564"/>
    <lineage>
        <taxon>Bacteria</taxon>
        <taxon>Pseudomonadati</taxon>
        <taxon>Bacteroidota</taxon>
        <taxon>Flavobacteriia</taxon>
        <taxon>Flavobacteriales</taxon>
        <taxon>Flavobacteriaceae</taxon>
        <taxon>Nonlabens</taxon>
    </lineage>
</organism>
<name>A0A2S6IRN6_9FLAO</name>
<dbReference type="Proteomes" id="UP000239002">
    <property type="component" value="Unassembled WGS sequence"/>
</dbReference>
<comment type="caution">
    <text evidence="1">The sequence shown here is derived from an EMBL/GenBank/DDBJ whole genome shotgun (WGS) entry which is preliminary data.</text>
</comment>
<dbReference type="RefSeq" id="WP_104514437.1">
    <property type="nucleotide sequence ID" value="NZ_MQVW01000027.1"/>
</dbReference>
<evidence type="ECO:0008006" key="3">
    <source>
        <dbReference type="Google" id="ProtNLM"/>
    </source>
</evidence>
<accession>A0A2S6IRN6</accession>
<keyword evidence="2" id="KW-1185">Reference proteome</keyword>